<dbReference type="GO" id="GO:0000166">
    <property type="term" value="F:nucleotide binding"/>
    <property type="evidence" value="ECO:0007669"/>
    <property type="project" value="UniProtKB-KW"/>
</dbReference>
<protein>
    <recommendedName>
        <fullName evidence="3">CobW C-terminal domain-containing protein</fullName>
    </recommendedName>
</protein>
<dbReference type="AlphaFoldDB" id="A0A7R9FK30"/>
<keyword evidence="2" id="KW-0143">Chaperone</keyword>
<dbReference type="Gene3D" id="3.30.1220.10">
    <property type="entry name" value="CobW-like, C-terminal domain"/>
    <property type="match status" value="1"/>
</dbReference>
<dbReference type="SUPFAM" id="SSF90002">
    <property type="entry name" value="Hypothetical protein YjiA, C-terminal domain"/>
    <property type="match status" value="1"/>
</dbReference>
<sequence length="181" mass="19895">MADVEANKNSSHLDKTVCTVTLDLPGAVTRGALDLFLQRVLWETASDDSEQRPDDRVSVIRLKLETVGVKIELLFGQLPPGVLCSPDCPGSTTDKIPPHNTPLNCGLAFFQGARRHGIVSVCDQPRPLMVQAVYDMFDLEPVSADLGDSPSCRFIFIGRNLVANKLKNLFEECIIQDDKLT</sequence>
<proteinExistence type="predicted"/>
<organism evidence="4">
    <name type="scientific">Timema tahoe</name>
    <dbReference type="NCBI Taxonomy" id="61484"/>
    <lineage>
        <taxon>Eukaryota</taxon>
        <taxon>Metazoa</taxon>
        <taxon>Ecdysozoa</taxon>
        <taxon>Arthropoda</taxon>
        <taxon>Hexapoda</taxon>
        <taxon>Insecta</taxon>
        <taxon>Pterygota</taxon>
        <taxon>Neoptera</taxon>
        <taxon>Polyneoptera</taxon>
        <taxon>Phasmatodea</taxon>
        <taxon>Timematodea</taxon>
        <taxon>Timematoidea</taxon>
        <taxon>Timematidae</taxon>
        <taxon>Timema</taxon>
    </lineage>
</organism>
<dbReference type="Pfam" id="PF07683">
    <property type="entry name" value="CobW_C"/>
    <property type="match status" value="1"/>
</dbReference>
<dbReference type="EMBL" id="OE000677">
    <property type="protein sequence ID" value="CAD7454686.1"/>
    <property type="molecule type" value="Genomic_DNA"/>
</dbReference>
<keyword evidence="1" id="KW-0547">Nucleotide-binding</keyword>
<evidence type="ECO:0000313" key="4">
    <source>
        <dbReference type="EMBL" id="CAD7454686.1"/>
    </source>
</evidence>
<name>A0A7R9FK30_9NEOP</name>
<evidence type="ECO:0000256" key="1">
    <source>
        <dbReference type="ARBA" id="ARBA00022741"/>
    </source>
</evidence>
<gene>
    <name evidence="4" type="ORF">TTEB3V08_LOCUS2783</name>
</gene>
<dbReference type="InterPro" id="IPR011629">
    <property type="entry name" value="CobW-like_C"/>
</dbReference>
<evidence type="ECO:0000256" key="2">
    <source>
        <dbReference type="ARBA" id="ARBA00023186"/>
    </source>
</evidence>
<feature type="domain" description="CobW C-terminal" evidence="3">
    <location>
        <begin position="114"/>
        <end position="173"/>
    </location>
</feature>
<dbReference type="InterPro" id="IPR036627">
    <property type="entry name" value="CobW-likC_sf"/>
</dbReference>
<evidence type="ECO:0000259" key="3">
    <source>
        <dbReference type="Pfam" id="PF07683"/>
    </source>
</evidence>
<accession>A0A7R9FK30</accession>
<reference evidence="4" key="1">
    <citation type="submission" date="2020-11" db="EMBL/GenBank/DDBJ databases">
        <authorList>
            <person name="Tran Van P."/>
        </authorList>
    </citation>
    <scope>NUCLEOTIDE SEQUENCE</scope>
</reference>